<dbReference type="Proteomes" id="UP000264820">
    <property type="component" value="Unplaced"/>
</dbReference>
<feature type="domain" description="Homologous recombination OB-fold protein OB-fold" evidence="2">
    <location>
        <begin position="468"/>
        <end position="551"/>
    </location>
</feature>
<dbReference type="GO" id="GO:0000725">
    <property type="term" value="P:recombinational repair"/>
    <property type="evidence" value="ECO:0007669"/>
    <property type="project" value="InterPro"/>
</dbReference>
<protein>
    <submittedName>
        <fullName evidence="3">Homologous recombination factor with OB-fold</fullName>
    </submittedName>
</protein>
<dbReference type="Pfam" id="PF15072">
    <property type="entry name" value="HROB"/>
    <property type="match status" value="1"/>
</dbReference>
<sequence length="595" mass="64321">MAQDLLATNWAVRPPTTVPSQPVAVACVASNKDSSTNLLHRSAFLRPTWTSKTVAPTLQKLSSGTRACPLLPEFPEPQPRPSTPLPPCLPPAIHDVTRDSGTNLFRPNGESSRLAFNKVNKAAFHNLISGAHSLRPDPTPPLDLPEPHVGAQDRLAVGVPFHFLDQETVAPTLRKLSSGAQACSLPSSEWDLDRGNRQQSSIPTTVVALRPLGATPAAPRGSLTSLFQPSGERLAHSIPPPTGDVTEPHFGTLQRPTTNATTQDDFDDWDLDLADLEECERLAGASVPAKTLCHPTAGGSLRVPTSTAPHPVTTSRPAPNPLSKTLGKPQQAAWNTPVPSRPPCGLFETVAPVPATSPSPSLTIRPHPLSTPLLTNHLVQLVSASNKVSRKRPRSEPRPPRTRRFPGPAGLLPQQVSSSQAEEEELGGPWAAMKAEMGLDERNPACFLRSFSVVMVLRKAALKQLNKNKVPNMAVMLKSINHTHTDAKAVFRDPTGEIQGTVHRRLLEERLGELKVGAVLLLKQVGVFSPSHRNHYLNVTPNNLLRIYSPDGVSHTSGQLPPLLLVGDTRQNLNRQAVYDLDEFLVALPEDTYSL</sequence>
<name>A0A3Q3D4S2_HIPCM</name>
<evidence type="ECO:0000313" key="4">
    <source>
        <dbReference type="Proteomes" id="UP000264820"/>
    </source>
</evidence>
<proteinExistence type="predicted"/>
<reference evidence="3" key="2">
    <citation type="submission" date="2025-09" db="UniProtKB">
        <authorList>
            <consortium name="Ensembl"/>
        </authorList>
    </citation>
    <scope>IDENTIFICATION</scope>
</reference>
<dbReference type="PANTHER" id="PTHR14523">
    <property type="entry name" value="UNCHARACTERIZED PROTEIN C17ORF53 HOMOLOG"/>
    <property type="match status" value="1"/>
</dbReference>
<evidence type="ECO:0000313" key="3">
    <source>
        <dbReference type="Ensembl" id="ENSHCOP00000002664.1"/>
    </source>
</evidence>
<dbReference type="GeneTree" id="ENSGT00400000022305"/>
<organism evidence="3 4">
    <name type="scientific">Hippocampus comes</name>
    <name type="common">Tiger tail seahorse</name>
    <dbReference type="NCBI Taxonomy" id="109280"/>
    <lineage>
        <taxon>Eukaryota</taxon>
        <taxon>Metazoa</taxon>
        <taxon>Chordata</taxon>
        <taxon>Craniata</taxon>
        <taxon>Vertebrata</taxon>
        <taxon>Euteleostomi</taxon>
        <taxon>Actinopterygii</taxon>
        <taxon>Neopterygii</taxon>
        <taxon>Teleostei</taxon>
        <taxon>Neoteleostei</taxon>
        <taxon>Acanthomorphata</taxon>
        <taxon>Syngnathiaria</taxon>
        <taxon>Syngnathiformes</taxon>
        <taxon>Syngnathoidei</taxon>
        <taxon>Syngnathidae</taxon>
        <taxon>Hippocampus</taxon>
    </lineage>
</organism>
<keyword evidence="4" id="KW-1185">Reference proteome</keyword>
<evidence type="ECO:0000256" key="1">
    <source>
        <dbReference type="SAM" id="MobiDB-lite"/>
    </source>
</evidence>
<reference evidence="3" key="1">
    <citation type="submission" date="2025-08" db="UniProtKB">
        <authorList>
            <consortium name="Ensembl"/>
        </authorList>
    </citation>
    <scope>IDENTIFICATION</scope>
</reference>
<dbReference type="Ensembl" id="ENSHCOT00000010035.1">
    <property type="protein sequence ID" value="ENSHCOP00000002664.1"/>
    <property type="gene ID" value="ENSHCOG00000003875.1"/>
</dbReference>
<evidence type="ECO:0000259" key="2">
    <source>
        <dbReference type="Pfam" id="PF15072"/>
    </source>
</evidence>
<dbReference type="InterPro" id="IPR028045">
    <property type="entry name" value="HROB"/>
</dbReference>
<dbReference type="PANTHER" id="PTHR14523:SF1">
    <property type="entry name" value="HOMOLOGOUS RECOMBINATION OB-FOLD PROTEIN"/>
    <property type="match status" value="1"/>
</dbReference>
<feature type="compositionally biased region" description="Polar residues" evidence="1">
    <location>
        <begin position="303"/>
        <end position="317"/>
    </location>
</feature>
<accession>A0A3Q3D4S2</accession>
<dbReference type="AlphaFoldDB" id="A0A3Q3D4S2"/>
<feature type="region of interest" description="Disordered" evidence="1">
    <location>
        <begin position="383"/>
        <end position="425"/>
    </location>
</feature>
<feature type="region of interest" description="Disordered" evidence="1">
    <location>
        <begin position="294"/>
        <end position="336"/>
    </location>
</feature>
<dbReference type="InterPro" id="IPR058570">
    <property type="entry name" value="HROB_OB"/>
</dbReference>